<dbReference type="CDD" id="cd08497">
    <property type="entry name" value="MbnE-like"/>
    <property type="match status" value="1"/>
</dbReference>
<evidence type="ECO:0000313" key="5">
    <source>
        <dbReference type="EMBL" id="GGH08757.1"/>
    </source>
</evidence>
<comment type="subcellular location">
    <subcellularLocation>
        <location evidence="1">Periplasm</location>
    </subcellularLocation>
</comment>
<evidence type="ECO:0000256" key="3">
    <source>
        <dbReference type="ARBA" id="ARBA00022729"/>
    </source>
</evidence>
<dbReference type="InterPro" id="IPR000914">
    <property type="entry name" value="SBP_5_dom"/>
</dbReference>
<organism evidence="5 6">
    <name type="scientific">Alsobacter metallidurans</name>
    <dbReference type="NCBI Taxonomy" id="340221"/>
    <lineage>
        <taxon>Bacteria</taxon>
        <taxon>Pseudomonadati</taxon>
        <taxon>Pseudomonadota</taxon>
        <taxon>Alphaproteobacteria</taxon>
        <taxon>Hyphomicrobiales</taxon>
        <taxon>Alsobacteraceae</taxon>
        <taxon>Alsobacter</taxon>
    </lineage>
</organism>
<dbReference type="SUPFAM" id="SSF53850">
    <property type="entry name" value="Periplasmic binding protein-like II"/>
    <property type="match status" value="1"/>
</dbReference>
<dbReference type="AlphaFoldDB" id="A0A917MI57"/>
<evidence type="ECO:0000313" key="6">
    <source>
        <dbReference type="Proteomes" id="UP000603912"/>
    </source>
</evidence>
<dbReference type="InterPro" id="IPR030678">
    <property type="entry name" value="Peptide/Ni-bd"/>
</dbReference>
<dbReference type="Gene3D" id="3.40.190.10">
    <property type="entry name" value="Periplasmic binding protein-like II"/>
    <property type="match status" value="1"/>
</dbReference>
<dbReference type="EMBL" id="BMES01000001">
    <property type="protein sequence ID" value="GGH08757.1"/>
    <property type="molecule type" value="Genomic_DNA"/>
</dbReference>
<dbReference type="PANTHER" id="PTHR30290:SF64">
    <property type="entry name" value="ABC TRANSPORTER PERIPLASMIC BINDING PROTEIN"/>
    <property type="match status" value="1"/>
</dbReference>
<keyword evidence="3" id="KW-0732">Signal</keyword>
<name>A0A917MI57_9HYPH</name>
<dbReference type="Proteomes" id="UP000603912">
    <property type="component" value="Unassembled WGS sequence"/>
</dbReference>
<protein>
    <submittedName>
        <fullName evidence="5">ABC transporter substrate-binding protein</fullName>
    </submittedName>
</protein>
<comment type="similarity">
    <text evidence="2">Belongs to the bacterial solute-binding protein 5 family.</text>
</comment>
<feature type="domain" description="Solute-binding protein family 5" evidence="4">
    <location>
        <begin position="124"/>
        <end position="528"/>
    </location>
</feature>
<evidence type="ECO:0000256" key="2">
    <source>
        <dbReference type="ARBA" id="ARBA00005695"/>
    </source>
</evidence>
<dbReference type="InterPro" id="IPR039424">
    <property type="entry name" value="SBP_5"/>
</dbReference>
<dbReference type="Gene3D" id="3.10.105.10">
    <property type="entry name" value="Dipeptide-binding Protein, Domain 3"/>
    <property type="match status" value="1"/>
</dbReference>
<evidence type="ECO:0000259" key="4">
    <source>
        <dbReference type="Pfam" id="PF00496"/>
    </source>
</evidence>
<evidence type="ECO:0000256" key="1">
    <source>
        <dbReference type="ARBA" id="ARBA00004418"/>
    </source>
</evidence>
<dbReference type="PIRSF" id="PIRSF002741">
    <property type="entry name" value="MppA"/>
    <property type="match status" value="1"/>
</dbReference>
<sequence length="627" mass="69818">MLAGGAGLLFATSGWRSTGAKAQTPPAEPATPVVPPAAVGEHHGLSTFGELKYPPDFAYFAYVNPKAPVGGVVSLQLSTTFGNQAFDTFDTLNAYVLKGNGAAGVEMLFDSLMARALDEPDALYGLVARSVVTAEDGLTQTFRLRPEARFNDGSRLTAQDVAFSVLLLKQKGHPLIAQTIRMVESAEAPDDLTVVVRYGKGRSRDLPLTVATLPIFSKAYYSAKPFEEATQEPPLGSGAYKVGRFEQGRFIEYERVADYWAKDLPVNVGQNNFARVRYEYYRDRQVALEGFKAGNVTFREEFTSRDWANGYDFPAVKEGRVKREEIPDETPSGTQGWFFNTRREKFQDRRVREALGLLFDFEWTNATIMFGVYKRTASYFENSDMKAEEAPSADEVNLLEPWRGKIPDEAFGAPFVPPVSDGSGQDRNLLRRADQLLRDAGLKREGATLRLPNGQPFEIEFLDFSGSLQPHTGSLFKNLKLLGIEPRFRIVDASQYQRRTDEFDYDIVSRRYGMSPTPGEGLKLMFGSASARTPGSSNVAGIQDPAVDALVEAALMADTRTELVTACRALDRVLRASRYWIPMWYKASHWLAYWDMFGKPATKPKYARGAPGTWWYDEAKAKRIGKA</sequence>
<dbReference type="Pfam" id="PF00496">
    <property type="entry name" value="SBP_bac_5"/>
    <property type="match status" value="1"/>
</dbReference>
<reference evidence="5" key="2">
    <citation type="submission" date="2020-09" db="EMBL/GenBank/DDBJ databases">
        <authorList>
            <person name="Sun Q."/>
            <person name="Zhou Y."/>
        </authorList>
    </citation>
    <scope>NUCLEOTIDE SEQUENCE</scope>
    <source>
        <strain evidence="5">CGMCC 1.12214</strain>
    </source>
</reference>
<dbReference type="GO" id="GO:1904680">
    <property type="term" value="F:peptide transmembrane transporter activity"/>
    <property type="evidence" value="ECO:0007669"/>
    <property type="project" value="TreeGrafter"/>
</dbReference>
<proteinExistence type="inferred from homology"/>
<accession>A0A917MI57</accession>
<dbReference type="GO" id="GO:0030288">
    <property type="term" value="C:outer membrane-bounded periplasmic space"/>
    <property type="evidence" value="ECO:0007669"/>
    <property type="project" value="TreeGrafter"/>
</dbReference>
<dbReference type="GO" id="GO:0043190">
    <property type="term" value="C:ATP-binding cassette (ABC) transporter complex"/>
    <property type="evidence" value="ECO:0007669"/>
    <property type="project" value="InterPro"/>
</dbReference>
<reference evidence="5" key="1">
    <citation type="journal article" date="2014" name="Int. J. Syst. Evol. Microbiol.">
        <title>Complete genome sequence of Corynebacterium casei LMG S-19264T (=DSM 44701T), isolated from a smear-ripened cheese.</title>
        <authorList>
            <consortium name="US DOE Joint Genome Institute (JGI-PGF)"/>
            <person name="Walter F."/>
            <person name="Albersmeier A."/>
            <person name="Kalinowski J."/>
            <person name="Ruckert C."/>
        </authorList>
    </citation>
    <scope>NUCLEOTIDE SEQUENCE</scope>
    <source>
        <strain evidence="5">CGMCC 1.12214</strain>
    </source>
</reference>
<gene>
    <name evidence="5" type="ORF">GCM10007036_04420</name>
</gene>
<dbReference type="GO" id="GO:0042884">
    <property type="term" value="P:microcin transport"/>
    <property type="evidence" value="ECO:0007669"/>
    <property type="project" value="TreeGrafter"/>
</dbReference>
<dbReference type="PANTHER" id="PTHR30290">
    <property type="entry name" value="PERIPLASMIC BINDING COMPONENT OF ABC TRANSPORTER"/>
    <property type="match status" value="1"/>
</dbReference>
<keyword evidence="6" id="KW-1185">Reference proteome</keyword>
<comment type="caution">
    <text evidence="5">The sequence shown here is derived from an EMBL/GenBank/DDBJ whole genome shotgun (WGS) entry which is preliminary data.</text>
</comment>
<dbReference type="GO" id="GO:0015833">
    <property type="term" value="P:peptide transport"/>
    <property type="evidence" value="ECO:0007669"/>
    <property type="project" value="TreeGrafter"/>
</dbReference>